<protein>
    <submittedName>
        <fullName evidence="2">DUF445 domain-containing protein</fullName>
    </submittedName>
</protein>
<feature type="transmembrane region" description="Helical" evidence="1">
    <location>
        <begin position="201"/>
        <end position="219"/>
    </location>
</feature>
<keyword evidence="3" id="KW-1185">Reference proteome</keyword>
<sequence>MPPATDWSRVWSDIVADFGLNWFIYLSMPLIAAFVGYITKLVVLQMLYRPLGFIGVGPIGWQGVVPRRAGKTAAMTIQTLTDKLLRPEDILAKVDAAQAVRDLQEPLSRTLDTMARELSEQIRPGVWDALPNVGRQAVLSRLQAAVPGIIDNLLTEMRQDLPRFIDLQYLAVTTLVKNKAQLNKLVMGMGDAAMKFIRRSGIYLGFGIGIVQMVAWGLFHNPWIMPGFGFVTGFASDWLALNLIFVPREPRRLLGCVTLHGVLHARRAQVTRDYARIMADDLFSTDVLIEAILHGPAADRLFAVVEREVSAALDRQVGMAGSALSLAIGTARYRRLKDSAVQTVLKHLSETAAETDDVRGYAKKTLGIEDLIVEKMDQLSPEQYEDILRPVFKDDEMLMVGVGAALGFAVGELQVVLIEHLAR</sequence>
<gene>
    <name evidence="2" type="ORF">KIH27_14465</name>
</gene>
<dbReference type="EMBL" id="JAHCLR010000030">
    <property type="protein sequence ID" value="MBS9534793.1"/>
    <property type="molecule type" value="Genomic_DNA"/>
</dbReference>
<feature type="transmembrane region" description="Helical" evidence="1">
    <location>
        <begin position="20"/>
        <end position="39"/>
    </location>
</feature>
<comment type="caution">
    <text evidence="2">The sequence shown here is derived from an EMBL/GenBank/DDBJ whole genome shotgun (WGS) entry which is preliminary data.</text>
</comment>
<accession>A0ABS5RKG4</accession>
<evidence type="ECO:0000313" key="3">
    <source>
        <dbReference type="Proteomes" id="UP001519535"/>
    </source>
</evidence>
<keyword evidence="1" id="KW-1133">Transmembrane helix</keyword>
<proteinExistence type="predicted"/>
<name>A0ABS5RKG4_9MYCO</name>
<reference evidence="2 3" key="1">
    <citation type="submission" date="2021-05" db="EMBL/GenBank/DDBJ databases">
        <title>Mycobacterium acidophilum sp. nov., an extremely acid-tolerant member of the genus Mycobacterium.</title>
        <authorList>
            <person name="Xia J."/>
        </authorList>
    </citation>
    <scope>NUCLEOTIDE SEQUENCE [LARGE SCALE GENOMIC DNA]</scope>
    <source>
        <strain evidence="2 3">M1</strain>
    </source>
</reference>
<dbReference type="Proteomes" id="UP001519535">
    <property type="component" value="Unassembled WGS sequence"/>
</dbReference>
<evidence type="ECO:0000313" key="2">
    <source>
        <dbReference type="EMBL" id="MBS9534793.1"/>
    </source>
</evidence>
<keyword evidence="1" id="KW-0472">Membrane</keyword>
<keyword evidence="1" id="KW-0812">Transmembrane</keyword>
<dbReference type="PANTHER" id="PTHR35791">
    <property type="entry name" value="UPF0754 MEMBRANE PROTEIN YHEB"/>
    <property type="match status" value="1"/>
</dbReference>
<dbReference type="RefSeq" id="WP_214093660.1">
    <property type="nucleotide sequence ID" value="NZ_JAHCLR010000030.1"/>
</dbReference>
<dbReference type="PANTHER" id="PTHR35791:SF1">
    <property type="entry name" value="UPF0754 MEMBRANE PROTEIN YHEB"/>
    <property type="match status" value="1"/>
</dbReference>
<organism evidence="2 3">
    <name type="scientific">Mycolicibacter acidiphilus</name>
    <dbReference type="NCBI Taxonomy" id="2835306"/>
    <lineage>
        <taxon>Bacteria</taxon>
        <taxon>Bacillati</taxon>
        <taxon>Actinomycetota</taxon>
        <taxon>Actinomycetes</taxon>
        <taxon>Mycobacteriales</taxon>
        <taxon>Mycobacteriaceae</taxon>
        <taxon>Mycolicibacter</taxon>
    </lineage>
</organism>
<feature type="transmembrane region" description="Helical" evidence="1">
    <location>
        <begin position="225"/>
        <end position="245"/>
    </location>
</feature>
<evidence type="ECO:0000256" key="1">
    <source>
        <dbReference type="SAM" id="Phobius"/>
    </source>
</evidence>